<dbReference type="EMBL" id="LAZR01048605">
    <property type="protein sequence ID" value="KKK91543.1"/>
    <property type="molecule type" value="Genomic_DNA"/>
</dbReference>
<protein>
    <submittedName>
        <fullName evidence="2">Uncharacterized protein</fullName>
    </submittedName>
</protein>
<proteinExistence type="predicted"/>
<comment type="caution">
    <text evidence="2">The sequence shown here is derived from an EMBL/GenBank/DDBJ whole genome shotgun (WGS) entry which is preliminary data.</text>
</comment>
<feature type="region of interest" description="Disordered" evidence="1">
    <location>
        <begin position="1"/>
        <end position="25"/>
    </location>
</feature>
<evidence type="ECO:0000256" key="1">
    <source>
        <dbReference type="SAM" id="MobiDB-lite"/>
    </source>
</evidence>
<evidence type="ECO:0000313" key="2">
    <source>
        <dbReference type="EMBL" id="KKK91543.1"/>
    </source>
</evidence>
<accession>A0A0F8ZCS1</accession>
<feature type="non-terminal residue" evidence="2">
    <location>
        <position position="1"/>
    </location>
</feature>
<gene>
    <name evidence="2" type="ORF">LCGC14_2711890</name>
</gene>
<reference evidence="2" key="1">
    <citation type="journal article" date="2015" name="Nature">
        <title>Complex archaea that bridge the gap between prokaryotes and eukaryotes.</title>
        <authorList>
            <person name="Spang A."/>
            <person name="Saw J.H."/>
            <person name="Jorgensen S.L."/>
            <person name="Zaremba-Niedzwiedzka K."/>
            <person name="Martijn J."/>
            <person name="Lind A.E."/>
            <person name="van Eijk R."/>
            <person name="Schleper C."/>
            <person name="Guy L."/>
            <person name="Ettema T.J."/>
        </authorList>
    </citation>
    <scope>NUCLEOTIDE SEQUENCE</scope>
</reference>
<organism evidence="2">
    <name type="scientific">marine sediment metagenome</name>
    <dbReference type="NCBI Taxonomy" id="412755"/>
    <lineage>
        <taxon>unclassified sequences</taxon>
        <taxon>metagenomes</taxon>
        <taxon>ecological metagenomes</taxon>
    </lineage>
</organism>
<dbReference type="AlphaFoldDB" id="A0A0F8ZCS1"/>
<name>A0A0F8ZCS1_9ZZZZ</name>
<sequence length="131" mass="14023">FTDDAGNDFELGSYTDRGDPATNDYTVGDFTTDSTWRDLNLGPTGAGIVPAGAKAVLLRVAVKDDAAGSQIKFRKNGHTNEINSGGSLVVVVNVTNIEETTVACDTNQVVEYWATNTVFTVINVTVKAWYT</sequence>